<feature type="domain" description="Tf2-1-like SH3-like" evidence="1">
    <location>
        <begin position="8"/>
        <end position="40"/>
    </location>
</feature>
<accession>A0A2I0AML7</accession>
<evidence type="ECO:0000313" key="3">
    <source>
        <dbReference type="Proteomes" id="UP000236161"/>
    </source>
</evidence>
<dbReference type="AlphaFoldDB" id="A0A2I0AML7"/>
<dbReference type="Proteomes" id="UP000236161">
    <property type="component" value="Unassembled WGS sequence"/>
</dbReference>
<sequence length="122" mass="14622">MWDHSRLLKKIGVVAYRLAFPSQMSGIHDVFHVSMLRKFVSHPTKVINFEPNVLELRSDLSYKEKPMKILTKNVKRLRNKKIPMVKVLWRNQTEREANWEIKADMVKSHPKFFLEFRGRNFL</sequence>
<name>A0A2I0AML7_9ASPA</name>
<organism evidence="2 3">
    <name type="scientific">Apostasia shenzhenica</name>
    <dbReference type="NCBI Taxonomy" id="1088818"/>
    <lineage>
        <taxon>Eukaryota</taxon>
        <taxon>Viridiplantae</taxon>
        <taxon>Streptophyta</taxon>
        <taxon>Embryophyta</taxon>
        <taxon>Tracheophyta</taxon>
        <taxon>Spermatophyta</taxon>
        <taxon>Magnoliopsida</taxon>
        <taxon>Liliopsida</taxon>
        <taxon>Asparagales</taxon>
        <taxon>Orchidaceae</taxon>
        <taxon>Apostasioideae</taxon>
        <taxon>Apostasia</taxon>
    </lineage>
</organism>
<dbReference type="OrthoDB" id="752124at2759"/>
<reference evidence="2 3" key="1">
    <citation type="journal article" date="2017" name="Nature">
        <title>The Apostasia genome and the evolution of orchids.</title>
        <authorList>
            <person name="Zhang G.Q."/>
            <person name="Liu K.W."/>
            <person name="Li Z."/>
            <person name="Lohaus R."/>
            <person name="Hsiao Y.Y."/>
            <person name="Niu S.C."/>
            <person name="Wang J.Y."/>
            <person name="Lin Y.C."/>
            <person name="Xu Q."/>
            <person name="Chen L.J."/>
            <person name="Yoshida K."/>
            <person name="Fujiwara S."/>
            <person name="Wang Z.W."/>
            <person name="Zhang Y.Q."/>
            <person name="Mitsuda N."/>
            <person name="Wang M."/>
            <person name="Liu G.H."/>
            <person name="Pecoraro L."/>
            <person name="Huang H.X."/>
            <person name="Xiao X.J."/>
            <person name="Lin M."/>
            <person name="Wu X.Y."/>
            <person name="Wu W.L."/>
            <person name="Chen Y.Y."/>
            <person name="Chang S.B."/>
            <person name="Sakamoto S."/>
            <person name="Ohme-Takagi M."/>
            <person name="Yagi M."/>
            <person name="Zeng S.J."/>
            <person name="Shen C.Y."/>
            <person name="Yeh C.M."/>
            <person name="Luo Y.B."/>
            <person name="Tsai W.C."/>
            <person name="Van de Peer Y."/>
            <person name="Liu Z.J."/>
        </authorList>
    </citation>
    <scope>NUCLEOTIDE SEQUENCE [LARGE SCALE GENOMIC DNA]</scope>
    <source>
        <strain evidence="3">cv. Shenzhen</strain>
        <tissue evidence="2">Stem</tissue>
    </source>
</reference>
<proteinExistence type="predicted"/>
<dbReference type="Pfam" id="PF24626">
    <property type="entry name" value="SH3_Tf2-1"/>
    <property type="match status" value="1"/>
</dbReference>
<gene>
    <name evidence="2" type="ORF">AXF42_Ash002105</name>
</gene>
<dbReference type="InterPro" id="IPR056924">
    <property type="entry name" value="SH3_Tf2-1"/>
</dbReference>
<protein>
    <recommendedName>
        <fullName evidence="1">Tf2-1-like SH3-like domain-containing protein</fullName>
    </recommendedName>
</protein>
<evidence type="ECO:0000259" key="1">
    <source>
        <dbReference type="Pfam" id="PF24626"/>
    </source>
</evidence>
<dbReference type="SUPFAM" id="SSF54160">
    <property type="entry name" value="Chromo domain-like"/>
    <property type="match status" value="1"/>
</dbReference>
<keyword evidence="3" id="KW-1185">Reference proteome</keyword>
<dbReference type="PANTHER" id="PTHR46148">
    <property type="entry name" value="CHROMO DOMAIN-CONTAINING PROTEIN"/>
    <property type="match status" value="1"/>
</dbReference>
<dbReference type="EMBL" id="KZ451969">
    <property type="protein sequence ID" value="PKA56802.1"/>
    <property type="molecule type" value="Genomic_DNA"/>
</dbReference>
<evidence type="ECO:0000313" key="2">
    <source>
        <dbReference type="EMBL" id="PKA56802.1"/>
    </source>
</evidence>
<dbReference type="PANTHER" id="PTHR46148:SF57">
    <property type="entry name" value="OS12G0499874 PROTEIN"/>
    <property type="match status" value="1"/>
</dbReference>
<dbReference type="InterPro" id="IPR016197">
    <property type="entry name" value="Chromo-like_dom_sf"/>
</dbReference>